<evidence type="ECO:0000313" key="1">
    <source>
        <dbReference type="EMBL" id="KAG0430415.1"/>
    </source>
</evidence>
<gene>
    <name evidence="1" type="ORF">HPB47_022721</name>
</gene>
<comment type="caution">
    <text evidence="1">The sequence shown here is derived from an EMBL/GenBank/DDBJ whole genome shotgun (WGS) entry which is preliminary data.</text>
</comment>
<sequence>MLLPKFEEIPQEQCLCVDEQMLPFKGHSSIKQYLPKTPHKWGYKIFILCDSRGVVHSFDVYTGHIDQVPGFPDIRASGNIVIKLAQCVQPQLGHLLYFDNWYTSLKLLLALAQRGICALGTVRANRQQGCNMASDTELRKRGRGIAEGYEAVLDNQKMIVFK</sequence>
<name>A0AC60Q8Z7_IXOPE</name>
<protein>
    <submittedName>
        <fullName evidence="1">Uncharacterized protein</fullName>
    </submittedName>
</protein>
<keyword evidence="2" id="KW-1185">Reference proteome</keyword>
<dbReference type="EMBL" id="JABSTQ010009328">
    <property type="protein sequence ID" value="KAG0430415.1"/>
    <property type="molecule type" value="Genomic_DNA"/>
</dbReference>
<reference evidence="1 2" key="1">
    <citation type="journal article" date="2020" name="Cell">
        <title>Large-Scale Comparative Analyses of Tick Genomes Elucidate Their Genetic Diversity and Vector Capacities.</title>
        <authorList>
            <consortium name="Tick Genome and Microbiome Consortium (TIGMIC)"/>
            <person name="Jia N."/>
            <person name="Wang J."/>
            <person name="Shi W."/>
            <person name="Du L."/>
            <person name="Sun Y."/>
            <person name="Zhan W."/>
            <person name="Jiang J.F."/>
            <person name="Wang Q."/>
            <person name="Zhang B."/>
            <person name="Ji P."/>
            <person name="Bell-Sakyi L."/>
            <person name="Cui X.M."/>
            <person name="Yuan T.T."/>
            <person name="Jiang B.G."/>
            <person name="Yang W.F."/>
            <person name="Lam T.T."/>
            <person name="Chang Q.C."/>
            <person name="Ding S.J."/>
            <person name="Wang X.J."/>
            <person name="Zhu J.G."/>
            <person name="Ruan X.D."/>
            <person name="Zhao L."/>
            <person name="Wei J.T."/>
            <person name="Ye R.Z."/>
            <person name="Que T.C."/>
            <person name="Du C.H."/>
            <person name="Zhou Y.H."/>
            <person name="Cheng J.X."/>
            <person name="Dai P.F."/>
            <person name="Guo W.B."/>
            <person name="Han X.H."/>
            <person name="Huang E.J."/>
            <person name="Li L.F."/>
            <person name="Wei W."/>
            <person name="Gao Y.C."/>
            <person name="Liu J.Z."/>
            <person name="Shao H.Z."/>
            <person name="Wang X."/>
            <person name="Wang C.C."/>
            <person name="Yang T.C."/>
            <person name="Huo Q.B."/>
            <person name="Li W."/>
            <person name="Chen H.Y."/>
            <person name="Chen S.E."/>
            <person name="Zhou L.G."/>
            <person name="Ni X.B."/>
            <person name="Tian J.H."/>
            <person name="Sheng Y."/>
            <person name="Liu T."/>
            <person name="Pan Y.S."/>
            <person name="Xia L.Y."/>
            <person name="Li J."/>
            <person name="Zhao F."/>
            <person name="Cao W.C."/>
        </authorList>
    </citation>
    <scope>NUCLEOTIDE SEQUENCE [LARGE SCALE GENOMIC DNA]</scope>
    <source>
        <strain evidence="1">Iper-2018</strain>
    </source>
</reference>
<organism evidence="1 2">
    <name type="scientific">Ixodes persulcatus</name>
    <name type="common">Taiga tick</name>
    <dbReference type="NCBI Taxonomy" id="34615"/>
    <lineage>
        <taxon>Eukaryota</taxon>
        <taxon>Metazoa</taxon>
        <taxon>Ecdysozoa</taxon>
        <taxon>Arthropoda</taxon>
        <taxon>Chelicerata</taxon>
        <taxon>Arachnida</taxon>
        <taxon>Acari</taxon>
        <taxon>Parasitiformes</taxon>
        <taxon>Ixodida</taxon>
        <taxon>Ixodoidea</taxon>
        <taxon>Ixodidae</taxon>
        <taxon>Ixodinae</taxon>
        <taxon>Ixodes</taxon>
    </lineage>
</organism>
<proteinExistence type="predicted"/>
<evidence type="ECO:0000313" key="2">
    <source>
        <dbReference type="Proteomes" id="UP000805193"/>
    </source>
</evidence>
<accession>A0AC60Q8Z7</accession>
<dbReference type="Proteomes" id="UP000805193">
    <property type="component" value="Unassembled WGS sequence"/>
</dbReference>